<dbReference type="PROSITE" id="PS51318">
    <property type="entry name" value="TAT"/>
    <property type="match status" value="1"/>
</dbReference>
<dbReference type="Pfam" id="PF13416">
    <property type="entry name" value="SBP_bac_8"/>
    <property type="match status" value="1"/>
</dbReference>
<evidence type="ECO:0000256" key="5">
    <source>
        <dbReference type="SAM" id="SignalP"/>
    </source>
</evidence>
<keyword evidence="4" id="KW-0574">Periplasm</keyword>
<comment type="caution">
    <text evidence="6">The sequence shown here is derived from an EMBL/GenBank/DDBJ whole genome shotgun (WGS) entry which is preliminary data.</text>
</comment>
<reference evidence="7" key="1">
    <citation type="submission" date="2023-08" db="EMBL/GenBank/DDBJ databases">
        <title>Rhodospirillaceae gen. nov., a novel taxon isolated from the Yangtze River Yuezi River estuary sludge.</title>
        <authorList>
            <person name="Ruan L."/>
        </authorList>
    </citation>
    <scope>NUCLEOTIDE SEQUENCE [LARGE SCALE GENOMIC DNA]</scope>
    <source>
        <strain evidence="7">R-7</strain>
    </source>
</reference>
<dbReference type="PRINTS" id="PR00909">
    <property type="entry name" value="SPERMDNBNDNG"/>
</dbReference>
<protein>
    <submittedName>
        <fullName evidence="6">Extracellular solute-binding protein</fullName>
    </submittedName>
</protein>
<dbReference type="Gene3D" id="3.40.190.10">
    <property type="entry name" value="Periplasmic binding protein-like II"/>
    <property type="match status" value="2"/>
</dbReference>
<comment type="subcellular location">
    <subcellularLocation>
        <location evidence="1">Periplasm</location>
    </subcellularLocation>
</comment>
<feature type="signal peptide" evidence="5">
    <location>
        <begin position="1"/>
        <end position="18"/>
    </location>
</feature>
<evidence type="ECO:0000256" key="1">
    <source>
        <dbReference type="ARBA" id="ARBA00004418"/>
    </source>
</evidence>
<evidence type="ECO:0000256" key="4">
    <source>
        <dbReference type="ARBA" id="ARBA00022764"/>
    </source>
</evidence>
<proteinExistence type="predicted"/>
<organism evidence="6 7">
    <name type="scientific">Dongia sedimenti</name>
    <dbReference type="NCBI Taxonomy" id="3064282"/>
    <lineage>
        <taxon>Bacteria</taxon>
        <taxon>Pseudomonadati</taxon>
        <taxon>Pseudomonadota</taxon>
        <taxon>Alphaproteobacteria</taxon>
        <taxon>Rhodospirillales</taxon>
        <taxon>Dongiaceae</taxon>
        <taxon>Dongia</taxon>
    </lineage>
</organism>
<dbReference type="SUPFAM" id="SSF53850">
    <property type="entry name" value="Periplasmic binding protein-like II"/>
    <property type="match status" value="1"/>
</dbReference>
<accession>A0ABU0YQG8</accession>
<dbReference type="EMBL" id="JAUYVI010000006">
    <property type="protein sequence ID" value="MDQ7249966.1"/>
    <property type="molecule type" value="Genomic_DNA"/>
</dbReference>
<name>A0ABU0YQG8_9PROT</name>
<keyword evidence="7" id="KW-1185">Reference proteome</keyword>
<sequence length="388" mass="43319">MKTRSLTRRSVLAGTAAAAGLAAFRPMAPFISNAEAAATKLRLLMWQPYAIKETIAEFESSTGASFSPTFFDGNSEAFNKMKVGGTKDFDIVQADGFWPRLYFRQGLTQAVDYAKLPNTKNVFPEFLPDKFTLLADEKGEHNVAAPNCWGGYGITVNTSKIAPEDVGSISLLLNEKYKGHFSSNSRFEENIAQMGILAATNLGTIDKPREDGQPFNPYHLTDAELAETKKLLIAQKKLLLTRYQDYDALDRLMRGGAIWAAPEFAETYRHLKVMRAEGKIDFDVQHVLKPKEGGLGWVDTWMISSGADSEQAELALKWINLYLSKENFARVVRSTGYGGTVDVRSLLKPEEIDLYFQEKSADASQLHMFDQPSSPEKWERIWSDVEAS</sequence>
<dbReference type="PANTHER" id="PTHR30222:SF17">
    <property type="entry name" value="SPERMIDINE_PUTRESCINE-BINDING PERIPLASMIC PROTEIN"/>
    <property type="match status" value="1"/>
</dbReference>
<dbReference type="InterPro" id="IPR001188">
    <property type="entry name" value="Sperm_putr-bd"/>
</dbReference>
<gene>
    <name evidence="6" type="ORF">Q8A70_19915</name>
</gene>
<evidence type="ECO:0000313" key="7">
    <source>
        <dbReference type="Proteomes" id="UP001230156"/>
    </source>
</evidence>
<dbReference type="InterPro" id="IPR006059">
    <property type="entry name" value="SBP"/>
</dbReference>
<dbReference type="Proteomes" id="UP001230156">
    <property type="component" value="Unassembled WGS sequence"/>
</dbReference>
<keyword evidence="2" id="KW-0813">Transport</keyword>
<evidence type="ECO:0000313" key="6">
    <source>
        <dbReference type="EMBL" id="MDQ7249966.1"/>
    </source>
</evidence>
<keyword evidence="3 5" id="KW-0732">Signal</keyword>
<evidence type="ECO:0000256" key="2">
    <source>
        <dbReference type="ARBA" id="ARBA00022448"/>
    </source>
</evidence>
<dbReference type="RefSeq" id="WP_379958602.1">
    <property type="nucleotide sequence ID" value="NZ_JAUYVI010000006.1"/>
</dbReference>
<evidence type="ECO:0000256" key="3">
    <source>
        <dbReference type="ARBA" id="ARBA00022729"/>
    </source>
</evidence>
<dbReference type="PANTHER" id="PTHR30222">
    <property type="entry name" value="SPERMIDINE/PUTRESCINE-BINDING PERIPLASMIC PROTEIN"/>
    <property type="match status" value="1"/>
</dbReference>
<dbReference type="InterPro" id="IPR006311">
    <property type="entry name" value="TAT_signal"/>
</dbReference>
<feature type="chain" id="PRO_5046156911" evidence="5">
    <location>
        <begin position="19"/>
        <end position="388"/>
    </location>
</feature>